<evidence type="ECO:0000256" key="1">
    <source>
        <dbReference type="ARBA" id="ARBA00009981"/>
    </source>
</evidence>
<keyword evidence="4" id="KW-1185">Reference proteome</keyword>
<proteinExistence type="inferred from homology"/>
<reference evidence="3 4" key="1">
    <citation type="submission" date="2022-12" db="EMBL/GenBank/DDBJ databases">
        <title>Two new species, Stenotrophomonas aracearum and Stenotrophomonas oahuensis, isolated from Anthurium (Araceae family) in Hawaii.</title>
        <authorList>
            <person name="Chunag S.C."/>
            <person name="Dobhal S."/>
            <person name="Alvarez A."/>
            <person name="Arif M."/>
        </authorList>
    </citation>
    <scope>NUCLEOTIDE SEQUENCE [LARGE SCALE GENOMIC DNA]</scope>
    <source>
        <strain evidence="3 4">A5586</strain>
    </source>
</reference>
<evidence type="ECO:0000313" key="4">
    <source>
        <dbReference type="Proteomes" id="UP001302072"/>
    </source>
</evidence>
<dbReference type="Pfam" id="PF02604">
    <property type="entry name" value="PhdYeFM_antitox"/>
    <property type="match status" value="1"/>
</dbReference>
<accession>A0ABY9YLW1</accession>
<dbReference type="Proteomes" id="UP001302072">
    <property type="component" value="Chromosome"/>
</dbReference>
<comment type="function">
    <text evidence="2">Antitoxin component of a type II toxin-antitoxin (TA) system.</text>
</comment>
<dbReference type="PANTHER" id="PTHR33713:SF6">
    <property type="entry name" value="ANTITOXIN YEFM"/>
    <property type="match status" value="1"/>
</dbReference>
<dbReference type="InterPro" id="IPR036165">
    <property type="entry name" value="YefM-like_sf"/>
</dbReference>
<dbReference type="EMBL" id="CP115541">
    <property type="protein sequence ID" value="WNH51879.1"/>
    <property type="molecule type" value="Genomic_DNA"/>
</dbReference>
<dbReference type="SUPFAM" id="SSF143120">
    <property type="entry name" value="YefM-like"/>
    <property type="match status" value="1"/>
</dbReference>
<comment type="similarity">
    <text evidence="1 2">Belongs to the phD/YefM antitoxin family.</text>
</comment>
<dbReference type="RefSeq" id="WP_311191097.1">
    <property type="nucleotide sequence ID" value="NZ_CP115541.1"/>
</dbReference>
<dbReference type="InterPro" id="IPR006442">
    <property type="entry name" value="Antitoxin_Phd/YefM"/>
</dbReference>
<evidence type="ECO:0000256" key="2">
    <source>
        <dbReference type="RuleBase" id="RU362080"/>
    </source>
</evidence>
<protein>
    <recommendedName>
        <fullName evidence="2">Antitoxin</fullName>
    </recommendedName>
</protein>
<evidence type="ECO:0000313" key="3">
    <source>
        <dbReference type="EMBL" id="WNH51879.1"/>
    </source>
</evidence>
<dbReference type="NCBIfam" id="TIGR01552">
    <property type="entry name" value="phd_fam"/>
    <property type="match status" value="1"/>
</dbReference>
<dbReference type="InterPro" id="IPR051405">
    <property type="entry name" value="phD/YefM_antitoxin"/>
</dbReference>
<sequence>MLHALKFDPITELTRTTASSVKEHWRKVMQDVRDQQAVLVTNHNEPQAVIISAEQYQALQAQVVGLQRDLASLREQSPVLQQLRDSFDARLSSLDAAGAGNKARALLRKPARLKGKVAAGTGY</sequence>
<dbReference type="PANTHER" id="PTHR33713">
    <property type="entry name" value="ANTITOXIN YAFN-RELATED"/>
    <property type="match status" value="1"/>
</dbReference>
<organism evidence="3 4">
    <name type="scientific">Stenotrophomonas oahuensis</name>
    <dbReference type="NCBI Taxonomy" id="3003271"/>
    <lineage>
        <taxon>Bacteria</taxon>
        <taxon>Pseudomonadati</taxon>
        <taxon>Pseudomonadota</taxon>
        <taxon>Gammaproteobacteria</taxon>
        <taxon>Lysobacterales</taxon>
        <taxon>Lysobacteraceae</taxon>
        <taxon>Stenotrophomonas</taxon>
    </lineage>
</organism>
<name>A0ABY9YLW1_9GAMM</name>
<dbReference type="Gene3D" id="3.40.1620.10">
    <property type="entry name" value="YefM-like domain"/>
    <property type="match status" value="1"/>
</dbReference>
<gene>
    <name evidence="3" type="ORF">PDM29_16255</name>
</gene>